<dbReference type="InterPro" id="IPR000757">
    <property type="entry name" value="Beta-glucanase-like"/>
</dbReference>
<evidence type="ECO:0000259" key="4">
    <source>
        <dbReference type="PROSITE" id="PS51762"/>
    </source>
</evidence>
<name>A0AAV6X092_9LAMI</name>
<dbReference type="InterPro" id="IPR013320">
    <property type="entry name" value="ConA-like_dom_sf"/>
</dbReference>
<evidence type="ECO:0000256" key="2">
    <source>
        <dbReference type="ARBA" id="ARBA00023295"/>
    </source>
</evidence>
<dbReference type="EMBL" id="WHWC01000010">
    <property type="protein sequence ID" value="KAG8374675.1"/>
    <property type="molecule type" value="Genomic_DNA"/>
</dbReference>
<dbReference type="InterPro" id="IPR016455">
    <property type="entry name" value="XTH"/>
</dbReference>
<dbReference type="Gene3D" id="2.60.120.200">
    <property type="match status" value="1"/>
</dbReference>
<dbReference type="PROSITE" id="PS51762">
    <property type="entry name" value="GH16_2"/>
    <property type="match status" value="1"/>
</dbReference>
<dbReference type="PANTHER" id="PTHR31062">
    <property type="entry name" value="XYLOGLUCAN ENDOTRANSGLUCOSYLASE/HYDROLASE PROTEIN 8-RELATED"/>
    <property type="match status" value="1"/>
</dbReference>
<evidence type="ECO:0000313" key="6">
    <source>
        <dbReference type="Proteomes" id="UP000826271"/>
    </source>
</evidence>
<proteinExistence type="predicted"/>
<dbReference type="GO" id="GO:0004553">
    <property type="term" value="F:hydrolase activity, hydrolyzing O-glycosyl compounds"/>
    <property type="evidence" value="ECO:0007669"/>
    <property type="project" value="InterPro"/>
</dbReference>
<accession>A0AAV6X092</accession>
<comment type="caution">
    <text evidence="5">The sequence shown here is derived from an EMBL/GenBank/DDBJ whole genome shotgun (WGS) entry which is preliminary data.</text>
</comment>
<keyword evidence="6" id="KW-1185">Reference proteome</keyword>
<keyword evidence="1" id="KW-0378">Hydrolase</keyword>
<dbReference type="GO" id="GO:0010411">
    <property type="term" value="P:xyloglucan metabolic process"/>
    <property type="evidence" value="ECO:0007669"/>
    <property type="project" value="InterPro"/>
</dbReference>
<dbReference type="GO" id="GO:0016762">
    <property type="term" value="F:xyloglucan:xyloglucosyl transferase activity"/>
    <property type="evidence" value="ECO:0007669"/>
    <property type="project" value="InterPro"/>
</dbReference>
<feature type="domain" description="GH16" evidence="4">
    <location>
        <begin position="1"/>
        <end position="162"/>
    </location>
</feature>
<reference evidence="5" key="1">
    <citation type="submission" date="2019-10" db="EMBL/GenBank/DDBJ databases">
        <authorList>
            <person name="Zhang R."/>
            <person name="Pan Y."/>
            <person name="Wang J."/>
            <person name="Ma R."/>
            <person name="Yu S."/>
        </authorList>
    </citation>
    <scope>NUCLEOTIDE SEQUENCE</scope>
    <source>
        <strain evidence="5">LA-IB0</strain>
        <tissue evidence="5">Leaf</tissue>
    </source>
</reference>
<gene>
    <name evidence="5" type="ORF">BUALT_Bualt10G0020600</name>
</gene>
<dbReference type="Pfam" id="PF00722">
    <property type="entry name" value="Glyco_hydro_16"/>
    <property type="match status" value="1"/>
</dbReference>
<feature type="active site" description="Nucleophile" evidence="3">
    <location>
        <position position="59"/>
    </location>
</feature>
<feature type="active site" description="Proton donor" evidence="3">
    <location>
        <position position="63"/>
    </location>
</feature>
<sequence length="230" mass="26788">MKAIGAFSKLNVANNDFSSYYSYLWGSDHFSCNRQGTEVQLKMDRSSAPDNQDPGNHFELDYEFLGTNGTVQTNVYDKDHGHREQIFNLWFDPSKDFHTYEFLWNSYHIVFIVDKIPIRVFKNNMGKGIAYPTKAMHIEASIWNAPWAGVVDWRQAPFIAHYSDFGFRACPSEGGNIATCASNKYFWNGPKYRELNAAQKQQMQYYRSKYMIYDYCSKESTRKKECSLNV</sequence>
<keyword evidence="2" id="KW-0326">Glycosidase</keyword>
<evidence type="ECO:0000313" key="5">
    <source>
        <dbReference type="EMBL" id="KAG8374675.1"/>
    </source>
</evidence>
<dbReference type="InterPro" id="IPR044791">
    <property type="entry name" value="Beta-glucanase/XTH"/>
</dbReference>
<dbReference type="AlphaFoldDB" id="A0AAV6X092"/>
<evidence type="ECO:0000256" key="3">
    <source>
        <dbReference type="PIRSR" id="PIRSR005604-1"/>
    </source>
</evidence>
<dbReference type="GO" id="GO:0042546">
    <property type="term" value="P:cell wall biogenesis"/>
    <property type="evidence" value="ECO:0007669"/>
    <property type="project" value="InterPro"/>
</dbReference>
<dbReference type="Proteomes" id="UP000826271">
    <property type="component" value="Unassembled WGS sequence"/>
</dbReference>
<evidence type="ECO:0000256" key="1">
    <source>
        <dbReference type="ARBA" id="ARBA00022801"/>
    </source>
</evidence>
<dbReference type="SUPFAM" id="SSF49899">
    <property type="entry name" value="Concanavalin A-like lectins/glucanases"/>
    <property type="match status" value="1"/>
</dbReference>
<protein>
    <recommendedName>
        <fullName evidence="4">GH16 domain-containing protein</fullName>
    </recommendedName>
</protein>
<dbReference type="PIRSF" id="PIRSF005604">
    <property type="entry name" value="XET"/>
    <property type="match status" value="1"/>
</dbReference>
<organism evidence="5 6">
    <name type="scientific">Buddleja alternifolia</name>
    <dbReference type="NCBI Taxonomy" id="168488"/>
    <lineage>
        <taxon>Eukaryota</taxon>
        <taxon>Viridiplantae</taxon>
        <taxon>Streptophyta</taxon>
        <taxon>Embryophyta</taxon>
        <taxon>Tracheophyta</taxon>
        <taxon>Spermatophyta</taxon>
        <taxon>Magnoliopsida</taxon>
        <taxon>eudicotyledons</taxon>
        <taxon>Gunneridae</taxon>
        <taxon>Pentapetalae</taxon>
        <taxon>asterids</taxon>
        <taxon>lamiids</taxon>
        <taxon>Lamiales</taxon>
        <taxon>Scrophulariaceae</taxon>
        <taxon>Buddlejeae</taxon>
        <taxon>Buddleja</taxon>
    </lineage>
</organism>